<name>A0ABN2H0A3_9ACTN</name>
<sequence length="349" mass="36120">MNSRMTTKRSRAFAGVLAGVSVFAGIASIPAAAQAATAPYDISPQRVAGSYAADGLHVFVRGTTGYLYQKVIAKNGQQGSWTVFDTTQVASSPASTVDSEGRVYLAVRATNGNVLYQWREPNGSWTGWKNIGGTTYGAPALQAIPAQNGQYPEVLIAAQNSAGQPQARAFTPGTLSPPIAHWASWVGLDDQVLQAAPMLGAAQGCQDTPRDGAPDSAQPNAVVLLGRGSNGNGMQREVCGDAPSPAPATWFLNSEGTSSGIASDSHGGVWFRGTDGALWDGTRVGVPAAGRRVACTPTVAGYQVPKNGGTPTDPRSVLVRDDQGTSWLYVPVEEDGTGGTWTNLGGIAT</sequence>
<keyword evidence="1" id="KW-0732">Signal</keyword>
<feature type="chain" id="PRO_5047433986" description="PLL-like beta propeller domain-containing protein" evidence="1">
    <location>
        <begin position="36"/>
        <end position="349"/>
    </location>
</feature>
<dbReference type="Gene3D" id="2.120.10.70">
    <property type="entry name" value="Fucose-specific lectin"/>
    <property type="match status" value="1"/>
</dbReference>
<proteinExistence type="predicted"/>
<feature type="signal peptide" evidence="1">
    <location>
        <begin position="1"/>
        <end position="35"/>
    </location>
</feature>
<reference evidence="3 4" key="1">
    <citation type="journal article" date="2019" name="Int. J. Syst. Evol. Microbiol.">
        <title>The Global Catalogue of Microorganisms (GCM) 10K type strain sequencing project: providing services to taxonomists for standard genome sequencing and annotation.</title>
        <authorList>
            <consortium name="The Broad Institute Genomics Platform"/>
            <consortium name="The Broad Institute Genome Sequencing Center for Infectious Disease"/>
            <person name="Wu L."/>
            <person name="Ma J."/>
        </authorList>
    </citation>
    <scope>NUCLEOTIDE SEQUENCE [LARGE SCALE GENOMIC DNA]</scope>
    <source>
        <strain evidence="3 4">JCM 14718</strain>
    </source>
</reference>
<evidence type="ECO:0000313" key="4">
    <source>
        <dbReference type="Proteomes" id="UP001500618"/>
    </source>
</evidence>
<dbReference type="Pfam" id="PF26607">
    <property type="entry name" value="DUF8189"/>
    <property type="match status" value="1"/>
</dbReference>
<dbReference type="SUPFAM" id="SSF89372">
    <property type="entry name" value="Fucose-specific lectin"/>
    <property type="match status" value="1"/>
</dbReference>
<evidence type="ECO:0000259" key="2">
    <source>
        <dbReference type="Pfam" id="PF26607"/>
    </source>
</evidence>
<comment type="caution">
    <text evidence="3">The sequence shown here is derived from an EMBL/GenBank/DDBJ whole genome shotgun (WGS) entry which is preliminary data.</text>
</comment>
<dbReference type="Proteomes" id="UP001500618">
    <property type="component" value="Unassembled WGS sequence"/>
</dbReference>
<gene>
    <name evidence="3" type="ORF">GCM10009765_30560</name>
</gene>
<accession>A0ABN2H0A3</accession>
<feature type="domain" description="PLL-like beta propeller" evidence="2">
    <location>
        <begin position="50"/>
        <end position="192"/>
    </location>
</feature>
<organism evidence="3 4">
    <name type="scientific">Fodinicola feengrottensis</name>
    <dbReference type="NCBI Taxonomy" id="435914"/>
    <lineage>
        <taxon>Bacteria</taxon>
        <taxon>Bacillati</taxon>
        <taxon>Actinomycetota</taxon>
        <taxon>Actinomycetes</taxon>
        <taxon>Mycobacteriales</taxon>
        <taxon>Fodinicola</taxon>
    </lineage>
</organism>
<dbReference type="EMBL" id="BAAANY010000009">
    <property type="protein sequence ID" value="GAA1679223.1"/>
    <property type="molecule type" value="Genomic_DNA"/>
</dbReference>
<evidence type="ECO:0000313" key="3">
    <source>
        <dbReference type="EMBL" id="GAA1679223.1"/>
    </source>
</evidence>
<protein>
    <recommendedName>
        <fullName evidence="2">PLL-like beta propeller domain-containing protein</fullName>
    </recommendedName>
</protein>
<keyword evidence="4" id="KW-1185">Reference proteome</keyword>
<evidence type="ECO:0000256" key="1">
    <source>
        <dbReference type="SAM" id="SignalP"/>
    </source>
</evidence>
<dbReference type="InterPro" id="IPR058502">
    <property type="entry name" value="PLL-like_beta-prop"/>
</dbReference>